<dbReference type="AlphaFoldDB" id="A0A6A5R2V1"/>
<evidence type="ECO:0000313" key="3">
    <source>
        <dbReference type="Proteomes" id="UP000800096"/>
    </source>
</evidence>
<accession>A0A6A5R2V1</accession>
<evidence type="ECO:0000313" key="2">
    <source>
        <dbReference type="EMBL" id="KAF1921480.1"/>
    </source>
</evidence>
<evidence type="ECO:0000256" key="1">
    <source>
        <dbReference type="SAM" id="Phobius"/>
    </source>
</evidence>
<keyword evidence="1" id="KW-1133">Transmembrane helix</keyword>
<name>A0A6A5R2V1_AMPQU</name>
<keyword evidence="1" id="KW-0472">Membrane</keyword>
<keyword evidence="3" id="KW-1185">Reference proteome</keyword>
<sequence length="93" mass="10982">MVWWSILLFSILPALLLCSQLLYMNWQLNTIVMYDMSRTQMPFWRQTTARLMFHCRVPFDAAEIAISVEGESEPVGILCEPLELHHQIRTSRR</sequence>
<feature type="transmembrane region" description="Helical" evidence="1">
    <location>
        <begin position="6"/>
        <end position="26"/>
    </location>
</feature>
<organism evidence="2 3">
    <name type="scientific">Ampelomyces quisqualis</name>
    <name type="common">Powdery mildew agent</name>
    <dbReference type="NCBI Taxonomy" id="50730"/>
    <lineage>
        <taxon>Eukaryota</taxon>
        <taxon>Fungi</taxon>
        <taxon>Dikarya</taxon>
        <taxon>Ascomycota</taxon>
        <taxon>Pezizomycotina</taxon>
        <taxon>Dothideomycetes</taxon>
        <taxon>Pleosporomycetidae</taxon>
        <taxon>Pleosporales</taxon>
        <taxon>Pleosporineae</taxon>
        <taxon>Phaeosphaeriaceae</taxon>
        <taxon>Ampelomyces</taxon>
    </lineage>
</organism>
<dbReference type="EMBL" id="ML979132">
    <property type="protein sequence ID" value="KAF1921480.1"/>
    <property type="molecule type" value="Genomic_DNA"/>
</dbReference>
<dbReference type="Proteomes" id="UP000800096">
    <property type="component" value="Unassembled WGS sequence"/>
</dbReference>
<gene>
    <name evidence="2" type="ORF">BDU57DRAFT_51055</name>
</gene>
<protein>
    <submittedName>
        <fullName evidence="2">Uncharacterized protein</fullName>
    </submittedName>
</protein>
<keyword evidence="1" id="KW-0812">Transmembrane</keyword>
<reference evidence="2" key="1">
    <citation type="journal article" date="2020" name="Stud. Mycol.">
        <title>101 Dothideomycetes genomes: a test case for predicting lifestyles and emergence of pathogens.</title>
        <authorList>
            <person name="Haridas S."/>
            <person name="Albert R."/>
            <person name="Binder M."/>
            <person name="Bloem J."/>
            <person name="Labutti K."/>
            <person name="Salamov A."/>
            <person name="Andreopoulos B."/>
            <person name="Baker S."/>
            <person name="Barry K."/>
            <person name="Bills G."/>
            <person name="Bluhm B."/>
            <person name="Cannon C."/>
            <person name="Castanera R."/>
            <person name="Culley D."/>
            <person name="Daum C."/>
            <person name="Ezra D."/>
            <person name="Gonzalez J."/>
            <person name="Henrissat B."/>
            <person name="Kuo A."/>
            <person name="Liang C."/>
            <person name="Lipzen A."/>
            <person name="Lutzoni F."/>
            <person name="Magnuson J."/>
            <person name="Mondo S."/>
            <person name="Nolan M."/>
            <person name="Ohm R."/>
            <person name="Pangilinan J."/>
            <person name="Park H.-J."/>
            <person name="Ramirez L."/>
            <person name="Alfaro M."/>
            <person name="Sun H."/>
            <person name="Tritt A."/>
            <person name="Yoshinaga Y."/>
            <person name="Zwiers L.-H."/>
            <person name="Turgeon B."/>
            <person name="Goodwin S."/>
            <person name="Spatafora J."/>
            <person name="Crous P."/>
            <person name="Grigoriev I."/>
        </authorList>
    </citation>
    <scope>NUCLEOTIDE SEQUENCE</scope>
    <source>
        <strain evidence="2">HMLAC05119</strain>
    </source>
</reference>
<proteinExistence type="predicted"/>